<dbReference type="Proteomes" id="UP000027456">
    <property type="component" value="Unassembled WGS sequence"/>
</dbReference>
<feature type="transmembrane region" description="Helical" evidence="1">
    <location>
        <begin position="199"/>
        <end position="220"/>
    </location>
</feature>
<feature type="transmembrane region" description="Helical" evidence="1">
    <location>
        <begin position="24"/>
        <end position="43"/>
    </location>
</feature>
<feature type="transmembrane region" description="Helical" evidence="1">
    <location>
        <begin position="86"/>
        <end position="109"/>
    </location>
</feature>
<organism evidence="3 4">
    <name type="scientific">Rhizoctonia solani 123E</name>
    <dbReference type="NCBI Taxonomy" id="1423351"/>
    <lineage>
        <taxon>Eukaryota</taxon>
        <taxon>Fungi</taxon>
        <taxon>Dikarya</taxon>
        <taxon>Basidiomycota</taxon>
        <taxon>Agaricomycotina</taxon>
        <taxon>Agaricomycetes</taxon>
        <taxon>Cantharellales</taxon>
        <taxon>Ceratobasidiaceae</taxon>
        <taxon>Rhizoctonia</taxon>
    </lineage>
</organism>
<dbReference type="AlphaFoldDB" id="A0A074SCV3"/>
<keyword evidence="1" id="KW-0472">Membrane</keyword>
<accession>A0A074SCV3</accession>
<dbReference type="OrthoDB" id="2562239at2759"/>
<name>A0A074SCV3_9AGAM</name>
<dbReference type="Pfam" id="PF24800">
    <property type="entry name" value="DUF7702"/>
    <property type="match status" value="1"/>
</dbReference>
<reference evidence="3 4" key="1">
    <citation type="submission" date="2013-12" db="EMBL/GenBank/DDBJ databases">
        <authorList>
            <person name="Cubeta M."/>
            <person name="Pakala S."/>
            <person name="Fedorova N."/>
            <person name="Thomas E."/>
            <person name="Dean R."/>
            <person name="Jabaji S."/>
            <person name="Neate S."/>
            <person name="Toda T."/>
            <person name="Tavantzis S."/>
            <person name="Vilgalys R."/>
            <person name="Bharathan N."/>
            <person name="Pakala S."/>
            <person name="Losada L.S."/>
            <person name="Zafar N."/>
            <person name="Nierman W."/>
        </authorList>
    </citation>
    <scope>NUCLEOTIDE SEQUENCE [LARGE SCALE GENOMIC DNA]</scope>
    <source>
        <strain evidence="3 4">123E</strain>
    </source>
</reference>
<feature type="transmembrane region" description="Helical" evidence="1">
    <location>
        <begin position="130"/>
        <end position="147"/>
    </location>
</feature>
<evidence type="ECO:0000313" key="3">
    <source>
        <dbReference type="EMBL" id="KEP47862.1"/>
    </source>
</evidence>
<protein>
    <submittedName>
        <fullName evidence="3">Putative proteophosphoglycan protein</fullName>
    </submittedName>
</protein>
<keyword evidence="4" id="KW-1185">Reference proteome</keyword>
<proteinExistence type="predicted"/>
<feature type="domain" description="DUF7702" evidence="2">
    <location>
        <begin position="27"/>
        <end position="188"/>
    </location>
</feature>
<feature type="transmembrane region" description="Helical" evidence="1">
    <location>
        <begin position="232"/>
        <end position="250"/>
    </location>
</feature>
<gene>
    <name evidence="3" type="ORF">V565_141440</name>
</gene>
<evidence type="ECO:0000259" key="2">
    <source>
        <dbReference type="Pfam" id="PF24800"/>
    </source>
</evidence>
<keyword evidence="1" id="KW-1133">Transmembrane helix</keyword>
<feature type="transmembrane region" description="Helical" evidence="1">
    <location>
        <begin position="55"/>
        <end position="74"/>
    </location>
</feature>
<evidence type="ECO:0000313" key="4">
    <source>
        <dbReference type="Proteomes" id="UP000027456"/>
    </source>
</evidence>
<dbReference type="InterPro" id="IPR056119">
    <property type="entry name" value="DUF7702"/>
</dbReference>
<keyword evidence="1" id="KW-0812">Transmembrane</keyword>
<dbReference type="EMBL" id="AZST01000633">
    <property type="protein sequence ID" value="KEP47862.1"/>
    <property type="molecule type" value="Genomic_DNA"/>
</dbReference>
<sequence>MSSLPQVPTGFSITGGIPTKSQDLAPSVIFIIAYACIVPLAAWRLASKASRSTTLIRPAIFVLVRIATYIMRAIQSNGNYSETLFIVEQVFLLAGFPIICEAILSLLEYHITRTHTSPKQGQITQRVCRLLKLALLVALILGIVAGTKMSSAITDPTKAPQLRALRNANAALCLAIVLGIIVVVLFAQFHKNLPIQPTALLVFMAGCLTIAGAYRLALIHTSSPPLATSTKAKFYVLLALMEWAVTLALLW</sequence>
<comment type="caution">
    <text evidence="3">The sequence shown here is derived from an EMBL/GenBank/DDBJ whole genome shotgun (WGS) entry which is preliminary data.</text>
</comment>
<evidence type="ECO:0000256" key="1">
    <source>
        <dbReference type="SAM" id="Phobius"/>
    </source>
</evidence>
<feature type="transmembrane region" description="Helical" evidence="1">
    <location>
        <begin position="167"/>
        <end position="187"/>
    </location>
</feature>
<dbReference type="HOGENOM" id="CLU_060803_1_0_1"/>